<keyword evidence="2" id="KW-1185">Reference proteome</keyword>
<evidence type="ECO:0000313" key="2">
    <source>
        <dbReference type="Proteomes" id="UP000186601"/>
    </source>
</evidence>
<evidence type="ECO:0000313" key="1">
    <source>
        <dbReference type="EMBL" id="PSS37461.1"/>
    </source>
</evidence>
<organism evidence="1 2">
    <name type="scientific">Hermanssonia centrifuga</name>
    <dbReference type="NCBI Taxonomy" id="98765"/>
    <lineage>
        <taxon>Eukaryota</taxon>
        <taxon>Fungi</taxon>
        <taxon>Dikarya</taxon>
        <taxon>Basidiomycota</taxon>
        <taxon>Agaricomycotina</taxon>
        <taxon>Agaricomycetes</taxon>
        <taxon>Polyporales</taxon>
        <taxon>Meruliaceae</taxon>
        <taxon>Hermanssonia</taxon>
    </lineage>
</organism>
<accession>A0A2R6S595</accession>
<protein>
    <submittedName>
        <fullName evidence="1">Uncharacterized protein</fullName>
    </submittedName>
</protein>
<dbReference type="AlphaFoldDB" id="A0A2R6S595"/>
<proteinExistence type="predicted"/>
<reference evidence="1 2" key="1">
    <citation type="submission" date="2018-02" db="EMBL/GenBank/DDBJ databases">
        <title>Genome sequence of the basidiomycete white-rot fungus Phlebia centrifuga.</title>
        <authorList>
            <person name="Granchi Z."/>
            <person name="Peng M."/>
            <person name="de Vries R.P."/>
            <person name="Hilden K."/>
            <person name="Makela M.R."/>
            <person name="Grigoriev I."/>
            <person name="Riley R."/>
        </authorList>
    </citation>
    <scope>NUCLEOTIDE SEQUENCE [LARGE SCALE GENOMIC DNA]</scope>
    <source>
        <strain evidence="1 2">FBCC195</strain>
    </source>
</reference>
<gene>
    <name evidence="1" type="ORF">PHLCEN_2v668</name>
</gene>
<dbReference type="EMBL" id="MLYV02000042">
    <property type="protein sequence ID" value="PSS37461.1"/>
    <property type="molecule type" value="Genomic_DNA"/>
</dbReference>
<name>A0A2R6S595_9APHY</name>
<dbReference type="Proteomes" id="UP000186601">
    <property type="component" value="Unassembled WGS sequence"/>
</dbReference>
<sequence>MHVRGDPKRHKRDDLVFDNMNGISRGTMQDRLHTASNRPSAIPATFKMARILTETGISAFNVHGEAEYVHKVDSTFGKNSYQLVVINKGRD</sequence>
<comment type="caution">
    <text evidence="1">The sequence shown here is derived from an EMBL/GenBank/DDBJ whole genome shotgun (WGS) entry which is preliminary data.</text>
</comment>